<organism evidence="1 2">
    <name type="scientific">Myotis myotis</name>
    <name type="common">Greater mouse-eared bat</name>
    <name type="synonym">Vespertilio myotis</name>
    <dbReference type="NCBI Taxonomy" id="51298"/>
    <lineage>
        <taxon>Eukaryota</taxon>
        <taxon>Metazoa</taxon>
        <taxon>Chordata</taxon>
        <taxon>Craniata</taxon>
        <taxon>Vertebrata</taxon>
        <taxon>Euteleostomi</taxon>
        <taxon>Mammalia</taxon>
        <taxon>Eutheria</taxon>
        <taxon>Laurasiatheria</taxon>
        <taxon>Chiroptera</taxon>
        <taxon>Yangochiroptera</taxon>
        <taxon>Vespertilionidae</taxon>
        <taxon>Myotis</taxon>
    </lineage>
</organism>
<keyword evidence="2" id="KW-1185">Reference proteome</keyword>
<sequence>MLNRTMCVTCTSTLPRQHSMRRPRKYVSEGSTPSLWSSGVALSGRPGMAKGDAAIGMNSPVEVPVGRHSRKGWGLFYRMPCVLSVRDHYVQRGMWVVSSTAKTLCPPLALRMAVLFTIAEDTKSSKM</sequence>
<accession>A0A7J7V3Q1</accession>
<proteinExistence type="predicted"/>
<comment type="caution">
    <text evidence="1">The sequence shown here is derived from an EMBL/GenBank/DDBJ whole genome shotgun (WGS) entry which is preliminary data.</text>
</comment>
<name>A0A7J7V3Q1_MYOMY</name>
<evidence type="ECO:0000313" key="1">
    <source>
        <dbReference type="EMBL" id="KAF6319692.1"/>
    </source>
</evidence>
<dbReference type="EMBL" id="JABWUV010000011">
    <property type="protein sequence ID" value="KAF6319692.1"/>
    <property type="molecule type" value="Genomic_DNA"/>
</dbReference>
<dbReference type="Proteomes" id="UP000527355">
    <property type="component" value="Unassembled WGS sequence"/>
</dbReference>
<gene>
    <name evidence="1" type="ORF">mMyoMyo1_008431</name>
</gene>
<evidence type="ECO:0000313" key="2">
    <source>
        <dbReference type="Proteomes" id="UP000527355"/>
    </source>
</evidence>
<reference evidence="1 2" key="1">
    <citation type="journal article" date="2020" name="Nature">
        <title>Six reference-quality genomes reveal evolution of bat adaptations.</title>
        <authorList>
            <person name="Jebb D."/>
            <person name="Huang Z."/>
            <person name="Pippel M."/>
            <person name="Hughes G.M."/>
            <person name="Lavrichenko K."/>
            <person name="Devanna P."/>
            <person name="Winkler S."/>
            <person name="Jermiin L.S."/>
            <person name="Skirmuntt E.C."/>
            <person name="Katzourakis A."/>
            <person name="Burkitt-Gray L."/>
            <person name="Ray D.A."/>
            <person name="Sullivan K.A.M."/>
            <person name="Roscito J.G."/>
            <person name="Kirilenko B.M."/>
            <person name="Davalos L.M."/>
            <person name="Corthals A.P."/>
            <person name="Power M.L."/>
            <person name="Jones G."/>
            <person name="Ransome R.D."/>
            <person name="Dechmann D.K.N."/>
            <person name="Locatelli A.G."/>
            <person name="Puechmaille S.J."/>
            <person name="Fedrigo O."/>
            <person name="Jarvis E.D."/>
            <person name="Hiller M."/>
            <person name="Vernes S.C."/>
            <person name="Myers E.W."/>
            <person name="Teeling E.C."/>
        </authorList>
    </citation>
    <scope>NUCLEOTIDE SEQUENCE [LARGE SCALE GENOMIC DNA]</scope>
    <source>
        <strain evidence="1">MMyoMyo1</strain>
        <tissue evidence="1">Flight muscle</tissue>
    </source>
</reference>
<dbReference type="AlphaFoldDB" id="A0A7J7V3Q1"/>
<protein>
    <submittedName>
        <fullName evidence="1">Uncharacterized protein</fullName>
    </submittedName>
</protein>